<dbReference type="AlphaFoldDB" id="A0A1I0WCL7"/>
<dbReference type="PANTHER" id="PTHR34599:SF1">
    <property type="entry name" value="PHOSPHATIDIC ACID PHOSPHATASE TYPE 2_HALOPEROXIDASE DOMAIN-CONTAINING PROTEIN"/>
    <property type="match status" value="1"/>
</dbReference>
<name>A0A1I0WCL7_9ACTN</name>
<dbReference type="InterPro" id="IPR052559">
    <property type="entry name" value="V-haloperoxidase"/>
</dbReference>
<dbReference type="RefSeq" id="WP_091194787.1">
    <property type="nucleotide sequence ID" value="NZ_FOKC01000001.1"/>
</dbReference>
<dbReference type="CDD" id="cd03398">
    <property type="entry name" value="PAP2_haloperoxidase"/>
    <property type="match status" value="1"/>
</dbReference>
<dbReference type="InterPro" id="IPR036938">
    <property type="entry name" value="PAP2/HPO_sf"/>
</dbReference>
<sequence>MTSLRRILLTLGSGLLVAPLLVAAADATASAPTHRAAPAVAHPANDHVKAAEAAVQWQRIAVRTIWTETVPMPAPPVGSMYLSFTSLAVHDAAREAQRQGRVAATAAVATAAHDVLHEYFPGSRANLDADLAAMMARIPDGRKADAGAAIGAAAADAMIASRVGDGRFNTAIVYQKAAAPGVWQPPATGMALAWLGFLKPVVDVAPVALDGPDPLGSAAYAADYREVAAVGSTTSTTRTADQTAISQFFAGSTISAAYRLAVCDVLDGAPLGLLPTTRMFARIDAAVVTSFIQTFRLKYDLGFWRPVQAIAAADTDGNAGTVPETGWVPLIPNPAYSDYTSGHAAATSPFAEVVRETLGDATPLVLRVGSQSRSYATLTALEHDALNARIWGGLHFRDAMDDGYLLGHTTAQRVMWSIR</sequence>
<evidence type="ECO:0000313" key="3">
    <source>
        <dbReference type="Proteomes" id="UP000199113"/>
    </source>
</evidence>
<dbReference type="EMBL" id="FOKC01000001">
    <property type="protein sequence ID" value="SFA86489.1"/>
    <property type="molecule type" value="Genomic_DNA"/>
</dbReference>
<organism evidence="2 3">
    <name type="scientific">Nocardioides alpinus</name>
    <dbReference type="NCBI Taxonomy" id="748909"/>
    <lineage>
        <taxon>Bacteria</taxon>
        <taxon>Bacillati</taxon>
        <taxon>Actinomycetota</taxon>
        <taxon>Actinomycetes</taxon>
        <taxon>Propionibacteriales</taxon>
        <taxon>Nocardioidaceae</taxon>
        <taxon>Nocardioides</taxon>
    </lineage>
</organism>
<dbReference type="Gene3D" id="1.10.606.20">
    <property type="match status" value="1"/>
</dbReference>
<keyword evidence="1" id="KW-0732">Signal</keyword>
<dbReference type="Proteomes" id="UP000199113">
    <property type="component" value="Unassembled WGS sequence"/>
</dbReference>
<evidence type="ECO:0000256" key="1">
    <source>
        <dbReference type="SAM" id="SignalP"/>
    </source>
</evidence>
<dbReference type="PANTHER" id="PTHR34599">
    <property type="entry name" value="PEROXIDASE-RELATED"/>
    <property type="match status" value="1"/>
</dbReference>
<evidence type="ECO:0008006" key="4">
    <source>
        <dbReference type="Google" id="ProtNLM"/>
    </source>
</evidence>
<feature type="signal peptide" evidence="1">
    <location>
        <begin position="1"/>
        <end position="24"/>
    </location>
</feature>
<reference evidence="2" key="1">
    <citation type="submission" date="2016-10" db="EMBL/GenBank/DDBJ databases">
        <authorList>
            <person name="de Groot N.N."/>
        </authorList>
    </citation>
    <scope>NUCLEOTIDE SEQUENCE [LARGE SCALE GENOMIC DNA]</scope>
    <source>
        <strain evidence="2">CGMCC 1.10697</strain>
    </source>
</reference>
<evidence type="ECO:0000313" key="2">
    <source>
        <dbReference type="EMBL" id="SFA86489.1"/>
    </source>
</evidence>
<gene>
    <name evidence="2" type="ORF">SAMN05192575_101903</name>
</gene>
<proteinExistence type="predicted"/>
<accession>A0A1I0WCL7</accession>
<dbReference type="SUPFAM" id="SSF48317">
    <property type="entry name" value="Acid phosphatase/Vanadium-dependent haloperoxidase"/>
    <property type="match status" value="1"/>
</dbReference>
<protein>
    <recommendedName>
        <fullName evidence="4">PAP2 superfamily protein</fullName>
    </recommendedName>
</protein>
<dbReference type="STRING" id="748909.SAMN05192575_101903"/>
<feature type="chain" id="PRO_5011588871" description="PAP2 superfamily protein" evidence="1">
    <location>
        <begin position="25"/>
        <end position="419"/>
    </location>
</feature>